<dbReference type="HAMAP" id="MF_01309_B">
    <property type="entry name" value="Ribosomal_uS3_B"/>
    <property type="match status" value="1"/>
</dbReference>
<protein>
    <recommendedName>
        <fullName evidence="6 7">Small ribosomal subunit protein uS3c</fullName>
    </recommendedName>
</protein>
<dbReference type="PROSITE" id="PS50823">
    <property type="entry name" value="KH_TYPE_2"/>
    <property type="match status" value="1"/>
</dbReference>
<reference evidence="11" key="1">
    <citation type="submission" date="2020-06" db="EMBL/GenBank/DDBJ databases">
        <title>Organellar genomes of a novel haptophyte.</title>
        <authorList>
            <person name="Kamikawa R."/>
            <person name="Miyashita H."/>
        </authorList>
    </citation>
    <scope>NUCLEOTIDE SEQUENCE</scope>
    <source>
        <strain evidence="11">NIES-3900</strain>
    </source>
</reference>
<evidence type="ECO:0000256" key="3">
    <source>
        <dbReference type="ARBA" id="ARBA00022884"/>
    </source>
</evidence>
<keyword evidence="9 11" id="KW-0150">Chloroplast</keyword>
<evidence type="ECO:0000256" key="5">
    <source>
        <dbReference type="ARBA" id="ARBA00023274"/>
    </source>
</evidence>
<dbReference type="InterPro" id="IPR018280">
    <property type="entry name" value="Ribosomal_uS3_CS"/>
</dbReference>
<evidence type="ECO:0000256" key="6">
    <source>
        <dbReference type="ARBA" id="ARBA00035154"/>
    </source>
</evidence>
<dbReference type="InterPro" id="IPR001351">
    <property type="entry name" value="Ribosomal_uS3_C"/>
</dbReference>
<dbReference type="SUPFAM" id="SSF54814">
    <property type="entry name" value="Prokaryotic type KH domain (KH-domain type II)"/>
    <property type="match status" value="1"/>
</dbReference>
<dbReference type="InterPro" id="IPR004044">
    <property type="entry name" value="KH_dom_type_2"/>
</dbReference>
<dbReference type="Pfam" id="PF07650">
    <property type="entry name" value="KH_2"/>
    <property type="match status" value="1"/>
</dbReference>
<gene>
    <name evidence="7 11" type="primary">rps3</name>
</gene>
<comment type="subcellular location">
    <subcellularLocation>
        <location evidence="7 9">Plastid</location>
        <location evidence="7 9">Chloroplast</location>
    </subcellularLocation>
</comment>
<dbReference type="InterPro" id="IPR009019">
    <property type="entry name" value="KH_sf_prok-type"/>
</dbReference>
<dbReference type="GO" id="GO:0009507">
    <property type="term" value="C:chloroplast"/>
    <property type="evidence" value="ECO:0007669"/>
    <property type="project" value="UniProtKB-SubCell"/>
</dbReference>
<dbReference type="InterPro" id="IPR004087">
    <property type="entry name" value="KH_dom"/>
</dbReference>
<keyword evidence="4 7" id="KW-0689">Ribosomal protein</keyword>
<dbReference type="SUPFAM" id="SSF54821">
    <property type="entry name" value="Ribosomal protein S3 C-terminal domain"/>
    <property type="match status" value="1"/>
</dbReference>
<keyword evidence="2 7" id="KW-0699">rRNA-binding</keyword>
<evidence type="ECO:0000313" key="11">
    <source>
        <dbReference type="EMBL" id="BCG67727.1"/>
    </source>
</evidence>
<sequence length="217" mass="24556">MGQKIHPLGIRIGTTQTHRSNWFANTKNYSDILREDFIIRSFVEKKLRNSGIVRIQINRKADQVELAIHTSRPGIVVGRSGTGIDLLRKGIETLINSSNKIKIYVVEVENPDTEAALIGDFIVQQLEKRVAFKRAVRQAVQKVQRAGIQGVKIQVAGRLNGAEIARSEWVREGRVPLQTLRADIDYAYRRAQTTYGILGIKIWMFKGEISSAKTKKY</sequence>
<organism evidence="11">
    <name type="scientific">Haptophyceae sp. NIES-3900</name>
    <dbReference type="NCBI Taxonomy" id="2748608"/>
    <lineage>
        <taxon>Eukaryota</taxon>
        <taxon>Haptista</taxon>
        <taxon>Haptophyta</taxon>
    </lineage>
</organism>
<keyword evidence="3 7" id="KW-0694">RNA-binding</keyword>
<keyword evidence="5 7" id="KW-0687">Ribonucleoprotein</keyword>
<dbReference type="GO" id="GO:0022627">
    <property type="term" value="C:cytosolic small ribosomal subunit"/>
    <property type="evidence" value="ECO:0007669"/>
    <property type="project" value="TreeGrafter"/>
</dbReference>
<geneLocation type="chloroplast" evidence="11"/>
<dbReference type="InterPro" id="IPR005704">
    <property type="entry name" value="Ribosomal_uS3_bac-typ"/>
</dbReference>
<evidence type="ECO:0000256" key="2">
    <source>
        <dbReference type="ARBA" id="ARBA00022730"/>
    </source>
</evidence>
<dbReference type="GO" id="GO:0019843">
    <property type="term" value="F:rRNA binding"/>
    <property type="evidence" value="ECO:0007669"/>
    <property type="project" value="UniProtKB-UniRule"/>
</dbReference>
<dbReference type="EMBL" id="LC564893">
    <property type="protein sequence ID" value="BCG67727.1"/>
    <property type="molecule type" value="Genomic_DNA"/>
</dbReference>
<keyword evidence="9 11" id="KW-0934">Plastid</keyword>
<comment type="similarity">
    <text evidence="1 7 8">Belongs to the universal ribosomal protein uS3 family.</text>
</comment>
<dbReference type="Gene3D" id="3.30.1140.32">
    <property type="entry name" value="Ribosomal protein S3, C-terminal domain"/>
    <property type="match status" value="1"/>
</dbReference>
<evidence type="ECO:0000256" key="8">
    <source>
        <dbReference type="RuleBase" id="RU003624"/>
    </source>
</evidence>
<evidence type="ECO:0000256" key="9">
    <source>
        <dbReference type="RuleBase" id="RU003626"/>
    </source>
</evidence>
<accession>A0A7R6WDX8</accession>
<dbReference type="Gene3D" id="3.30.300.20">
    <property type="match status" value="1"/>
</dbReference>
<dbReference type="CDD" id="cd02412">
    <property type="entry name" value="KH-II_30S_S3"/>
    <property type="match status" value="1"/>
</dbReference>
<dbReference type="InterPro" id="IPR057258">
    <property type="entry name" value="Ribosomal_uS3"/>
</dbReference>
<dbReference type="SMART" id="SM00322">
    <property type="entry name" value="KH"/>
    <property type="match status" value="1"/>
</dbReference>
<dbReference type="PANTHER" id="PTHR11760:SF19">
    <property type="entry name" value="SMALL RIBOSOMAL SUBUNIT PROTEIN US3C"/>
    <property type="match status" value="1"/>
</dbReference>
<dbReference type="Pfam" id="PF00189">
    <property type="entry name" value="Ribosomal_S3_C"/>
    <property type="match status" value="1"/>
</dbReference>
<proteinExistence type="inferred from homology"/>
<evidence type="ECO:0000256" key="1">
    <source>
        <dbReference type="ARBA" id="ARBA00010761"/>
    </source>
</evidence>
<dbReference type="GO" id="GO:0006412">
    <property type="term" value="P:translation"/>
    <property type="evidence" value="ECO:0007669"/>
    <property type="project" value="UniProtKB-UniRule"/>
</dbReference>
<dbReference type="AlphaFoldDB" id="A0A7R6WDX8"/>
<dbReference type="PROSITE" id="PS00548">
    <property type="entry name" value="RIBOSOMAL_S3"/>
    <property type="match status" value="1"/>
</dbReference>
<evidence type="ECO:0000259" key="10">
    <source>
        <dbReference type="PROSITE" id="PS50823"/>
    </source>
</evidence>
<feature type="domain" description="KH type-2" evidence="10">
    <location>
        <begin position="39"/>
        <end position="109"/>
    </location>
</feature>
<dbReference type="PANTHER" id="PTHR11760">
    <property type="entry name" value="30S/40S RIBOSOMAL PROTEIN S3"/>
    <property type="match status" value="1"/>
</dbReference>
<comment type="subunit">
    <text evidence="7 9">Part of the 30S ribosomal subunit.</text>
</comment>
<dbReference type="NCBIfam" id="TIGR01009">
    <property type="entry name" value="rpsC_bact"/>
    <property type="match status" value="1"/>
</dbReference>
<dbReference type="InterPro" id="IPR036419">
    <property type="entry name" value="Ribosomal_S3_C_sf"/>
</dbReference>
<name>A0A7R6WDX8_9EUKA</name>
<dbReference type="InterPro" id="IPR015946">
    <property type="entry name" value="KH_dom-like_a/b"/>
</dbReference>
<dbReference type="FunFam" id="3.30.300.20:FF:000001">
    <property type="entry name" value="30S ribosomal protein S3"/>
    <property type="match status" value="1"/>
</dbReference>
<evidence type="ECO:0000256" key="4">
    <source>
        <dbReference type="ARBA" id="ARBA00022980"/>
    </source>
</evidence>
<evidence type="ECO:0000256" key="7">
    <source>
        <dbReference type="HAMAP-Rule" id="MF_01309"/>
    </source>
</evidence>
<dbReference type="GO" id="GO:0003735">
    <property type="term" value="F:structural constituent of ribosome"/>
    <property type="evidence" value="ECO:0007669"/>
    <property type="project" value="InterPro"/>
</dbReference>